<keyword evidence="5 9" id="KW-0732">Signal</keyword>
<sequence>MALGLLCLGLTLLGILQSQAQDTTPTLIPSPSLSKVPLQPDFQDDQFQGKWYIIGLAGSSFRKGRQSQYNMHRTIYKLNDDHSYNVTSTLLRGQNCDLQIRIFVPSVQPGQFTLGYLPQYLPGQSYTVRVVATNYKEFAMVFFETKFRNRVNFRTTLYGRTKELSPELKQRFVNFAKSLGLTDDNIIFPVPTGLCTVVSIWKGLAAPFKGATEDVKLAEPGSMLPMAAHQRSLRDKVAQLPSLPILCTY</sequence>
<feature type="signal peptide" evidence="9">
    <location>
        <begin position="1"/>
        <end position="20"/>
    </location>
</feature>
<evidence type="ECO:0000256" key="5">
    <source>
        <dbReference type="ARBA" id="ARBA00022729"/>
    </source>
</evidence>
<dbReference type="Proteomes" id="UP000006813">
    <property type="component" value="Unassembled WGS sequence"/>
</dbReference>
<dbReference type="PRINTS" id="PR00179">
    <property type="entry name" value="LIPOCALIN"/>
</dbReference>
<dbReference type="InterPro" id="IPR003087">
    <property type="entry name" value="LCN2/LCN12"/>
</dbReference>
<dbReference type="InterPro" id="IPR000566">
    <property type="entry name" value="Lipocln_cytosolic_FA-bd_dom"/>
</dbReference>
<dbReference type="InterPro" id="IPR012674">
    <property type="entry name" value="Calycin"/>
</dbReference>
<evidence type="ECO:0000256" key="4">
    <source>
        <dbReference type="ARBA" id="ARBA00022525"/>
    </source>
</evidence>
<comment type="similarity">
    <text evidence="2 8">Belongs to the calycin superfamily. Lipocalin family.</text>
</comment>
<dbReference type="eggNOG" id="ENOG502T7VZ">
    <property type="taxonomic scope" value="Eukaryota"/>
</dbReference>
<proteinExistence type="inferred from homology"/>
<keyword evidence="6" id="KW-1015">Disulfide bond</keyword>
<dbReference type="InterPro" id="IPR002345">
    <property type="entry name" value="Lipocalin"/>
</dbReference>
<dbReference type="STRING" id="10181.G5BLF1"/>
<dbReference type="SUPFAM" id="SSF50814">
    <property type="entry name" value="Lipocalins"/>
    <property type="match status" value="1"/>
</dbReference>
<dbReference type="Pfam" id="PF00061">
    <property type="entry name" value="Lipocalin"/>
    <property type="match status" value="1"/>
</dbReference>
<evidence type="ECO:0000259" key="10">
    <source>
        <dbReference type="Pfam" id="PF00061"/>
    </source>
</evidence>
<keyword evidence="4" id="KW-0964">Secreted</keyword>
<keyword evidence="7" id="KW-0325">Glycoprotein</keyword>
<reference evidence="11 12" key="1">
    <citation type="journal article" date="2011" name="Nature">
        <title>Genome sequencing reveals insights into physiology and longevity of the naked mole rat.</title>
        <authorList>
            <person name="Kim E.B."/>
            <person name="Fang X."/>
            <person name="Fushan A.A."/>
            <person name="Huang Z."/>
            <person name="Lobanov A.V."/>
            <person name="Han L."/>
            <person name="Marino S.M."/>
            <person name="Sun X."/>
            <person name="Turanov A.A."/>
            <person name="Yang P."/>
            <person name="Yim S.H."/>
            <person name="Zhao X."/>
            <person name="Kasaikina M.V."/>
            <person name="Stoletzki N."/>
            <person name="Peng C."/>
            <person name="Polak P."/>
            <person name="Xiong Z."/>
            <person name="Kiezun A."/>
            <person name="Zhu Y."/>
            <person name="Chen Y."/>
            <person name="Kryukov G.V."/>
            <person name="Zhang Q."/>
            <person name="Peshkin L."/>
            <person name="Yang L."/>
            <person name="Bronson R.T."/>
            <person name="Buffenstein R."/>
            <person name="Wang B."/>
            <person name="Han C."/>
            <person name="Li Q."/>
            <person name="Chen L."/>
            <person name="Zhao W."/>
            <person name="Sunyaev S.R."/>
            <person name="Park T.J."/>
            <person name="Zhang G."/>
            <person name="Wang J."/>
            <person name="Gladyshev V.N."/>
        </authorList>
    </citation>
    <scope>NUCLEOTIDE SEQUENCE [LARGE SCALE GENOMIC DNA]</scope>
</reference>
<evidence type="ECO:0000256" key="1">
    <source>
        <dbReference type="ARBA" id="ARBA00004613"/>
    </source>
</evidence>
<dbReference type="PANTHER" id="PTHR11430">
    <property type="entry name" value="LIPOCALIN"/>
    <property type="match status" value="1"/>
</dbReference>
<evidence type="ECO:0000256" key="3">
    <source>
        <dbReference type="ARBA" id="ARBA00022448"/>
    </source>
</evidence>
<evidence type="ECO:0000256" key="7">
    <source>
        <dbReference type="ARBA" id="ARBA00023180"/>
    </source>
</evidence>
<dbReference type="InterPro" id="IPR022272">
    <property type="entry name" value="Lipocalin_CS"/>
</dbReference>
<dbReference type="OMA" id="MHRTIYK"/>
<dbReference type="PRINTS" id="PR01275">
    <property type="entry name" value="NGELATINASE"/>
</dbReference>
<evidence type="ECO:0000313" key="11">
    <source>
        <dbReference type="EMBL" id="EHB10112.1"/>
    </source>
</evidence>
<evidence type="ECO:0000256" key="9">
    <source>
        <dbReference type="SAM" id="SignalP"/>
    </source>
</evidence>
<protein>
    <submittedName>
        <fullName evidence="11">Neutrophil gelatinase-associated lipocalin</fullName>
    </submittedName>
</protein>
<dbReference type="EMBL" id="JH170885">
    <property type="protein sequence ID" value="EHB10112.1"/>
    <property type="molecule type" value="Genomic_DNA"/>
</dbReference>
<evidence type="ECO:0000256" key="8">
    <source>
        <dbReference type="RuleBase" id="RU003695"/>
    </source>
</evidence>
<keyword evidence="3" id="KW-0813">Transport</keyword>
<gene>
    <name evidence="11" type="ORF">GW7_06719</name>
</gene>
<dbReference type="PANTHER" id="PTHR11430:SF13">
    <property type="entry name" value="NEUTROPHIL GELATINASE-ASSOCIATED LIPOCALIN"/>
    <property type="match status" value="1"/>
</dbReference>
<feature type="chain" id="PRO_5003474618" evidence="9">
    <location>
        <begin position="21"/>
        <end position="249"/>
    </location>
</feature>
<dbReference type="FunCoup" id="G5BLF1">
    <property type="interactions" value="116"/>
</dbReference>
<comment type="subcellular location">
    <subcellularLocation>
        <location evidence="1">Secreted</location>
    </subcellularLocation>
</comment>
<evidence type="ECO:0000256" key="2">
    <source>
        <dbReference type="ARBA" id="ARBA00006889"/>
    </source>
</evidence>
<dbReference type="GO" id="GO:0005615">
    <property type="term" value="C:extracellular space"/>
    <property type="evidence" value="ECO:0007669"/>
    <property type="project" value="TreeGrafter"/>
</dbReference>
<dbReference type="AlphaFoldDB" id="G5BLF1"/>
<dbReference type="InParanoid" id="G5BLF1"/>
<dbReference type="PROSITE" id="PS00213">
    <property type="entry name" value="LIPOCALIN"/>
    <property type="match status" value="1"/>
</dbReference>
<evidence type="ECO:0000256" key="6">
    <source>
        <dbReference type="ARBA" id="ARBA00023157"/>
    </source>
</evidence>
<name>G5BLF1_HETGA</name>
<evidence type="ECO:0000313" key="12">
    <source>
        <dbReference type="Proteomes" id="UP000006813"/>
    </source>
</evidence>
<accession>G5BLF1</accession>
<feature type="domain" description="Lipocalin/cytosolic fatty-acid binding" evidence="10">
    <location>
        <begin position="48"/>
        <end position="192"/>
    </location>
</feature>
<dbReference type="GO" id="GO:0036094">
    <property type="term" value="F:small molecule binding"/>
    <property type="evidence" value="ECO:0007669"/>
    <property type="project" value="InterPro"/>
</dbReference>
<dbReference type="Gene3D" id="2.40.128.20">
    <property type="match status" value="1"/>
</dbReference>
<organism evidence="11 12">
    <name type="scientific">Heterocephalus glaber</name>
    <name type="common">Naked mole rat</name>
    <dbReference type="NCBI Taxonomy" id="10181"/>
    <lineage>
        <taxon>Eukaryota</taxon>
        <taxon>Metazoa</taxon>
        <taxon>Chordata</taxon>
        <taxon>Craniata</taxon>
        <taxon>Vertebrata</taxon>
        <taxon>Euteleostomi</taxon>
        <taxon>Mammalia</taxon>
        <taxon>Eutheria</taxon>
        <taxon>Euarchontoglires</taxon>
        <taxon>Glires</taxon>
        <taxon>Rodentia</taxon>
        <taxon>Hystricomorpha</taxon>
        <taxon>Bathyergidae</taxon>
        <taxon>Heterocephalus</taxon>
    </lineage>
</organism>